<organism evidence="2 3">
    <name type="scientific">Ascobolus immersus RN42</name>
    <dbReference type="NCBI Taxonomy" id="1160509"/>
    <lineage>
        <taxon>Eukaryota</taxon>
        <taxon>Fungi</taxon>
        <taxon>Dikarya</taxon>
        <taxon>Ascomycota</taxon>
        <taxon>Pezizomycotina</taxon>
        <taxon>Pezizomycetes</taxon>
        <taxon>Pezizales</taxon>
        <taxon>Ascobolaceae</taxon>
        <taxon>Ascobolus</taxon>
    </lineage>
</organism>
<dbReference type="Proteomes" id="UP000275078">
    <property type="component" value="Unassembled WGS sequence"/>
</dbReference>
<reference evidence="2 3" key="1">
    <citation type="journal article" date="2018" name="Nat. Ecol. Evol.">
        <title>Pezizomycetes genomes reveal the molecular basis of ectomycorrhizal truffle lifestyle.</title>
        <authorList>
            <person name="Murat C."/>
            <person name="Payen T."/>
            <person name="Noel B."/>
            <person name="Kuo A."/>
            <person name="Morin E."/>
            <person name="Chen J."/>
            <person name="Kohler A."/>
            <person name="Krizsan K."/>
            <person name="Balestrini R."/>
            <person name="Da Silva C."/>
            <person name="Montanini B."/>
            <person name="Hainaut M."/>
            <person name="Levati E."/>
            <person name="Barry K.W."/>
            <person name="Belfiori B."/>
            <person name="Cichocki N."/>
            <person name="Clum A."/>
            <person name="Dockter R.B."/>
            <person name="Fauchery L."/>
            <person name="Guy J."/>
            <person name="Iotti M."/>
            <person name="Le Tacon F."/>
            <person name="Lindquist E.A."/>
            <person name="Lipzen A."/>
            <person name="Malagnac F."/>
            <person name="Mello A."/>
            <person name="Molinier V."/>
            <person name="Miyauchi S."/>
            <person name="Poulain J."/>
            <person name="Riccioni C."/>
            <person name="Rubini A."/>
            <person name="Sitrit Y."/>
            <person name="Splivallo R."/>
            <person name="Traeger S."/>
            <person name="Wang M."/>
            <person name="Zifcakova L."/>
            <person name="Wipf D."/>
            <person name="Zambonelli A."/>
            <person name="Paolocci F."/>
            <person name="Nowrousian M."/>
            <person name="Ottonello S."/>
            <person name="Baldrian P."/>
            <person name="Spatafora J.W."/>
            <person name="Henrissat B."/>
            <person name="Nagy L.G."/>
            <person name="Aury J.M."/>
            <person name="Wincker P."/>
            <person name="Grigoriev I.V."/>
            <person name="Bonfante P."/>
            <person name="Martin F.M."/>
        </authorList>
    </citation>
    <scope>NUCLEOTIDE SEQUENCE [LARGE SCALE GENOMIC DNA]</scope>
    <source>
        <strain evidence="2 3">RN42</strain>
    </source>
</reference>
<feature type="compositionally biased region" description="Basic residues" evidence="1">
    <location>
        <begin position="31"/>
        <end position="46"/>
    </location>
</feature>
<accession>A0A3N4HWN5</accession>
<protein>
    <submittedName>
        <fullName evidence="2">Uncharacterized protein</fullName>
    </submittedName>
</protein>
<keyword evidence="3" id="KW-1185">Reference proteome</keyword>
<evidence type="ECO:0000313" key="3">
    <source>
        <dbReference type="Proteomes" id="UP000275078"/>
    </source>
</evidence>
<gene>
    <name evidence="2" type="ORF">BJ508DRAFT_331235</name>
</gene>
<proteinExistence type="predicted"/>
<dbReference type="EMBL" id="ML119747">
    <property type="protein sequence ID" value="RPA76270.1"/>
    <property type="molecule type" value="Genomic_DNA"/>
</dbReference>
<dbReference type="AlphaFoldDB" id="A0A3N4HWN5"/>
<sequence>MKEKALFNKELGTIICEYINANLLSKEYHTANKKPKSDKKNPKSNRKTTSTDVITEILRMSTTELTDEDIDALVSSMGDYSICEVCSIQELLHPDSGTLVGPLRKLVYITVSNSAKLAATGIGAVTLLLEKRPVYTDKSSVKHNRQATEFTFLNVLYCPQLMAYLLSSAQLAKVSFSTVVVGRRIFKPANAPLKKIILDANTNDIVGTMTYHQQQYFMDVDVEDISSQTLSYYSHLEDCLIQAQVETAHLLNTVDIDDGEEFDPNELL</sequence>
<name>A0A3N4HWN5_ASCIM</name>
<feature type="region of interest" description="Disordered" evidence="1">
    <location>
        <begin position="30"/>
        <end position="51"/>
    </location>
</feature>
<evidence type="ECO:0000256" key="1">
    <source>
        <dbReference type="SAM" id="MobiDB-lite"/>
    </source>
</evidence>
<evidence type="ECO:0000313" key="2">
    <source>
        <dbReference type="EMBL" id="RPA76270.1"/>
    </source>
</evidence>